<dbReference type="STRING" id="170573.GCA_001076995_00940"/>
<dbReference type="GO" id="GO:0160105">
    <property type="term" value="F:tRNA (adenine(22)-N1)-methyltransferase activity"/>
    <property type="evidence" value="ECO:0007669"/>
    <property type="project" value="InterPro"/>
</dbReference>
<evidence type="ECO:0000313" key="3">
    <source>
        <dbReference type="Proteomes" id="UP000235748"/>
    </source>
</evidence>
<dbReference type="GO" id="GO:0032259">
    <property type="term" value="P:methylation"/>
    <property type="evidence" value="ECO:0007669"/>
    <property type="project" value="UniProtKB-KW"/>
</dbReference>
<dbReference type="PANTHER" id="PTHR38451:SF1">
    <property type="entry name" value="TRNA (ADENINE(22)-N(1))-METHYLTRANSFERASE"/>
    <property type="match status" value="1"/>
</dbReference>
<dbReference type="AlphaFoldDB" id="A0A2N6QJE5"/>
<dbReference type="Proteomes" id="UP000235748">
    <property type="component" value="Unassembled WGS sequence"/>
</dbReference>
<dbReference type="InterPro" id="IPR029063">
    <property type="entry name" value="SAM-dependent_MTases_sf"/>
</dbReference>
<dbReference type="EMBL" id="PNGG01000002">
    <property type="protein sequence ID" value="PMC19724.1"/>
    <property type="molecule type" value="Genomic_DNA"/>
</dbReference>
<evidence type="ECO:0000313" key="2">
    <source>
        <dbReference type="EMBL" id="PMC19724.1"/>
    </source>
</evidence>
<keyword evidence="2" id="KW-0489">Methyltransferase</keyword>
<dbReference type="Pfam" id="PF04816">
    <property type="entry name" value="TrmK"/>
    <property type="match status" value="1"/>
</dbReference>
<proteinExistence type="predicted"/>
<dbReference type="Gene3D" id="1.10.287.1890">
    <property type="match status" value="1"/>
</dbReference>
<keyword evidence="1" id="KW-0175">Coiled coil</keyword>
<gene>
    <name evidence="2" type="ORF">CJ235_04985</name>
</gene>
<protein>
    <submittedName>
        <fullName evidence="2">tRNA (Adenine(22)-N(1))-methyltransferase TrmK</fullName>
    </submittedName>
</protein>
<accession>A0A2N6QJE5</accession>
<keyword evidence="2" id="KW-0808">Transferase</keyword>
<dbReference type="PIRSF" id="PIRSF018637">
    <property type="entry name" value="TrmK"/>
    <property type="match status" value="1"/>
</dbReference>
<dbReference type="InterPro" id="IPR006901">
    <property type="entry name" value="TrmK"/>
</dbReference>
<organism evidence="2 3">
    <name type="scientific">Staphylococcus pettenkoferi</name>
    <dbReference type="NCBI Taxonomy" id="170573"/>
    <lineage>
        <taxon>Bacteria</taxon>
        <taxon>Bacillati</taxon>
        <taxon>Bacillota</taxon>
        <taxon>Bacilli</taxon>
        <taxon>Bacillales</taxon>
        <taxon>Staphylococcaceae</taxon>
        <taxon>Staphylococcus</taxon>
    </lineage>
</organism>
<reference evidence="2 3" key="1">
    <citation type="submission" date="2017-09" db="EMBL/GenBank/DDBJ databases">
        <title>Bacterial strain isolated from the female urinary microbiota.</title>
        <authorList>
            <person name="Thomas-White K."/>
            <person name="Kumar N."/>
            <person name="Forster S."/>
            <person name="Putonti C."/>
            <person name="Lawley T."/>
            <person name="Wolfe A.J."/>
        </authorList>
    </citation>
    <scope>NUCLEOTIDE SEQUENCE [LARGE SCALE GENOMIC DNA]</scope>
    <source>
        <strain evidence="2 3">UMB0834</strain>
    </source>
</reference>
<name>A0A2N6QJE5_9STAP</name>
<dbReference type="RefSeq" id="WP_070502459.1">
    <property type="nucleotide sequence ID" value="NZ_JAASJD010000001.1"/>
</dbReference>
<feature type="coiled-coil region" evidence="1">
    <location>
        <begin position="185"/>
        <end position="224"/>
    </location>
</feature>
<comment type="caution">
    <text evidence="2">The sequence shown here is derived from an EMBL/GenBank/DDBJ whole genome shotgun (WGS) entry which is preliminary data.</text>
</comment>
<evidence type="ECO:0000256" key="1">
    <source>
        <dbReference type="SAM" id="Coils"/>
    </source>
</evidence>
<dbReference type="SUPFAM" id="SSF53335">
    <property type="entry name" value="S-adenosyl-L-methionine-dependent methyltransferases"/>
    <property type="match status" value="1"/>
</dbReference>
<dbReference type="PANTHER" id="PTHR38451">
    <property type="entry name" value="TRNA (ADENINE(22)-N(1))-METHYLTRANSFERASE"/>
    <property type="match status" value="1"/>
</dbReference>
<dbReference type="Gene3D" id="3.40.50.150">
    <property type="entry name" value="Vaccinia Virus protein VP39"/>
    <property type="match status" value="1"/>
</dbReference>
<sequence length="227" mass="25873">MLQLNQRLTYVSEYIQGDCLADIGSDHAYLPIYALEHQLIRTAIAGEVIQGPYEASIKNVRYYGYDSQIDVRLGDGLSILTDSDHVDTITICGMGGPLIAQILQQGASKLKPHTRLVLQSNVQTEALRRTLEHLDFEITQELIFKEKGHIYELVVADYQSNSQPLTKQELKFGPLLLRNKNAQFIEKWQREVDALEKIKAQLDATKHQQRLEEINAEIEMINEVLKI</sequence>